<evidence type="ECO:0000259" key="4">
    <source>
        <dbReference type="PROSITE" id="PS50009"/>
    </source>
</evidence>
<keyword evidence="7" id="KW-1185">Reference proteome</keyword>
<dbReference type="VEuPathDB" id="AmoebaDB:EIN_172750"/>
<dbReference type="GO" id="GO:0005085">
    <property type="term" value="F:guanyl-nucleotide exchange factor activity"/>
    <property type="evidence" value="ECO:0007669"/>
    <property type="project" value="UniProtKB-KW"/>
</dbReference>
<dbReference type="RefSeq" id="XP_004183976.1">
    <property type="nucleotide sequence ID" value="XM_004183928.1"/>
</dbReference>
<dbReference type="SUPFAM" id="SSF48366">
    <property type="entry name" value="Ras GEF"/>
    <property type="match status" value="1"/>
</dbReference>
<dbReference type="PROSITE" id="PS50212">
    <property type="entry name" value="RASGEF_NTER"/>
    <property type="match status" value="1"/>
</dbReference>
<organism evidence="6 7">
    <name type="scientific">Entamoeba invadens IP1</name>
    <dbReference type="NCBI Taxonomy" id="370355"/>
    <lineage>
        <taxon>Eukaryota</taxon>
        <taxon>Amoebozoa</taxon>
        <taxon>Evosea</taxon>
        <taxon>Archamoebae</taxon>
        <taxon>Mastigamoebida</taxon>
        <taxon>Entamoebidae</taxon>
        <taxon>Entamoeba</taxon>
    </lineage>
</organism>
<dbReference type="KEGG" id="eiv:EIN_172750"/>
<proteinExistence type="predicted"/>
<dbReference type="Pfam" id="PF00617">
    <property type="entry name" value="RasGEF"/>
    <property type="match status" value="1"/>
</dbReference>
<dbReference type="PANTHER" id="PTHR23113:SF99">
    <property type="entry name" value="RASGEF DOMAIN-CONTAINING PROTEIN"/>
    <property type="match status" value="1"/>
</dbReference>
<accession>A0A0A1TYJ6</accession>
<dbReference type="EMBL" id="KB207112">
    <property type="protein sequence ID" value="ELP84630.1"/>
    <property type="molecule type" value="Genomic_DNA"/>
</dbReference>
<dbReference type="AlphaFoldDB" id="A0A0A1TYJ6"/>
<feature type="region of interest" description="Disordered" evidence="3">
    <location>
        <begin position="24"/>
        <end position="58"/>
    </location>
</feature>
<protein>
    <submittedName>
        <fullName evidence="6">Guanine nucleotide exchange factor, putative</fullName>
    </submittedName>
</protein>
<dbReference type="InterPro" id="IPR001895">
    <property type="entry name" value="RASGEF_cat_dom"/>
</dbReference>
<evidence type="ECO:0000313" key="7">
    <source>
        <dbReference type="Proteomes" id="UP000014680"/>
    </source>
</evidence>
<name>A0A0A1TYJ6_ENTIV</name>
<gene>
    <name evidence="6" type="ORF">EIN_172750</name>
</gene>
<feature type="compositionally biased region" description="Basic and acidic residues" evidence="3">
    <location>
        <begin position="33"/>
        <end position="57"/>
    </location>
</feature>
<dbReference type="InterPro" id="IPR036964">
    <property type="entry name" value="RASGEF_cat_dom_sf"/>
</dbReference>
<evidence type="ECO:0000313" key="6">
    <source>
        <dbReference type="EMBL" id="ELP84630.1"/>
    </source>
</evidence>
<evidence type="ECO:0000256" key="3">
    <source>
        <dbReference type="SAM" id="MobiDB-lite"/>
    </source>
</evidence>
<dbReference type="InterPro" id="IPR023578">
    <property type="entry name" value="Ras_GEF_dom_sf"/>
</dbReference>
<sequence>MFTAKQPVKKPLQLKTGATRTIKGNSMTFHGIESPREDKKGKERSSAEISREEAVEKEGEDFSTSSIIGDCPHYIKVLGTKRVLAAGDSIFYMCDDSVYYSTEDTFEVKKTNSISRSAKHVEKVNDSHFFILDDKLEKGVHKSYSSVEGIIGPKFITSYDKSLFVIDKYRDCYEITKHTKTVIRENVIKIAANATQKGFLYDNGRIEVTDKSIKPKTNNIDVIAGKREIWGFKQDGTIESMSGIVVNDHKMLRLYSGYEEMVGVDENDNLCNLRYLNKIQCKWEVLGKCDGSEVVTGKGFVILGEKKCSNLFVPFILQVRKFIAQAEVFLLNYKENKEEEKMTKEEKRAARKSLIIDEHTEVQNNVQIALSEYKTMLNVIDTELLKLHVYLTQLHTQYSELSQIFETITTFFNATTKAFIALSKTFVKIQQIMQVCYQTLPNNFKQFEEKITPLNAKNLFDRRTDILTVLFSPFKFLSESANFFLNLKTDFSPSTLESILNKSTLQNVCNLLEKVNERMKFGLIYTWNSWHANEKGRMVMSTGTFENIIEMVQSDLSFEPEFKDVFINTITLYFPTHTILQRLFKKKGKKLNKNSQKKVLELIKRWIETSPEDFEKLDEHKELVKELFTPNENDTNEDLKKEIEVLIDKCIQRKEDRAHEKSPIENTFEINDIFVFGENTFFAEIMNYVHKSIFNKISEHEIVHFFKKENTPNIKQITTSFNWLSEMLSKMINGSPLSIQTAFLNFVIQLAETFYQSKNYFGLCAIVFAFHKIGDFEYMKTNLSKETQDSIERFEKLCSFEDNYKNLRNQTINSVPPIVPFGGIMTKDFLVTDEIYASFIKQTGQYNINKLRTIHKIAQQYKNYQDKDPVVPKEVNKNLFKRIKEAHGLFD</sequence>
<evidence type="ECO:0000256" key="2">
    <source>
        <dbReference type="PROSITE-ProRule" id="PRU00168"/>
    </source>
</evidence>
<feature type="domain" description="Ras-GEF" evidence="4">
    <location>
        <begin position="678"/>
        <end position="891"/>
    </location>
</feature>
<dbReference type="PANTHER" id="PTHR23113">
    <property type="entry name" value="GUANINE NUCLEOTIDE EXCHANGE FACTOR"/>
    <property type="match status" value="1"/>
</dbReference>
<dbReference type="InterPro" id="IPR008937">
    <property type="entry name" value="Ras-like_GEF"/>
</dbReference>
<evidence type="ECO:0000256" key="1">
    <source>
        <dbReference type="ARBA" id="ARBA00022658"/>
    </source>
</evidence>
<dbReference type="SMART" id="SM00147">
    <property type="entry name" value="RasGEF"/>
    <property type="match status" value="1"/>
</dbReference>
<dbReference type="OrthoDB" id="20818at2759"/>
<dbReference type="GO" id="GO:0005886">
    <property type="term" value="C:plasma membrane"/>
    <property type="evidence" value="ECO:0007669"/>
    <property type="project" value="TreeGrafter"/>
</dbReference>
<dbReference type="PROSITE" id="PS50009">
    <property type="entry name" value="RASGEF_CAT"/>
    <property type="match status" value="1"/>
</dbReference>
<feature type="domain" description="N-terminal Ras-GEF" evidence="5">
    <location>
        <begin position="536"/>
        <end position="651"/>
    </location>
</feature>
<dbReference type="GO" id="GO:0007265">
    <property type="term" value="P:Ras protein signal transduction"/>
    <property type="evidence" value="ECO:0007669"/>
    <property type="project" value="TreeGrafter"/>
</dbReference>
<keyword evidence="1 2" id="KW-0344">Guanine-nucleotide releasing factor</keyword>
<dbReference type="Gene3D" id="1.10.840.10">
    <property type="entry name" value="Ras guanine-nucleotide exchange factors catalytic domain"/>
    <property type="match status" value="1"/>
</dbReference>
<dbReference type="InterPro" id="IPR000651">
    <property type="entry name" value="Ras-like_Gua-exchang_fac_N"/>
</dbReference>
<dbReference type="GeneID" id="14883482"/>
<evidence type="ECO:0000259" key="5">
    <source>
        <dbReference type="PROSITE" id="PS50212"/>
    </source>
</evidence>
<reference evidence="6 7" key="1">
    <citation type="submission" date="2012-10" db="EMBL/GenBank/DDBJ databases">
        <authorList>
            <person name="Zafar N."/>
            <person name="Inman J."/>
            <person name="Hall N."/>
            <person name="Lorenzi H."/>
            <person name="Caler E."/>
        </authorList>
    </citation>
    <scope>NUCLEOTIDE SEQUENCE [LARGE SCALE GENOMIC DNA]</scope>
    <source>
        <strain evidence="6 7">IP1</strain>
    </source>
</reference>
<dbReference type="Proteomes" id="UP000014680">
    <property type="component" value="Unassembled WGS sequence"/>
</dbReference>
<dbReference type="Gene3D" id="1.20.870.10">
    <property type="entry name" value="Son of sevenless (SoS) protein Chain: S domain 1"/>
    <property type="match status" value="1"/>
</dbReference>